<dbReference type="PANTHER" id="PTHR24412:SF489">
    <property type="entry name" value="RING FINGER DOMAIN AND KELCH REPEAT-CONTAINING PROTEIN DDB_G0271372"/>
    <property type="match status" value="1"/>
</dbReference>
<dbReference type="Gene3D" id="2.120.10.80">
    <property type="entry name" value="Kelch-type beta propeller"/>
    <property type="match status" value="2"/>
</dbReference>
<keyword evidence="3" id="KW-0677">Repeat</keyword>
<dbReference type="InterPro" id="IPR006652">
    <property type="entry name" value="Kelch_1"/>
</dbReference>
<organism evidence="4 5">
    <name type="scientific">Leptospira ryugenii</name>
    <dbReference type="NCBI Taxonomy" id="1917863"/>
    <lineage>
        <taxon>Bacteria</taxon>
        <taxon>Pseudomonadati</taxon>
        <taxon>Spirochaetota</taxon>
        <taxon>Spirochaetia</taxon>
        <taxon>Leptospirales</taxon>
        <taxon>Leptospiraceae</taxon>
        <taxon>Leptospira</taxon>
    </lineage>
</organism>
<dbReference type="InterPro" id="IPR014755">
    <property type="entry name" value="Cu-Rt/internalin_Ig-like"/>
</dbReference>
<keyword evidence="1" id="KW-0880">Kelch repeat</keyword>
<reference evidence="4 5" key="1">
    <citation type="submission" date="2018-02" db="EMBL/GenBank/DDBJ databases">
        <title>Novel Leptospira species isolated from soil and water in Japan.</title>
        <authorList>
            <person name="Nakao R."/>
            <person name="Masuzawa T."/>
        </authorList>
    </citation>
    <scope>NUCLEOTIDE SEQUENCE [LARGE SCALE GENOMIC DNA]</scope>
    <source>
        <strain evidence="4 5">YH101</strain>
    </source>
</reference>
<evidence type="ECO:0000313" key="4">
    <source>
        <dbReference type="EMBL" id="GBF50472.1"/>
    </source>
</evidence>
<proteinExistence type="predicted"/>
<dbReference type="EMBL" id="BFBB01000005">
    <property type="protein sequence ID" value="GBF50472.1"/>
    <property type="molecule type" value="Genomic_DNA"/>
</dbReference>
<evidence type="ECO:0000256" key="1">
    <source>
        <dbReference type="ARBA" id="ARBA00022441"/>
    </source>
</evidence>
<dbReference type="SUPFAM" id="SSF117281">
    <property type="entry name" value="Kelch motif"/>
    <property type="match status" value="1"/>
</dbReference>
<dbReference type="Proteomes" id="UP000245133">
    <property type="component" value="Unassembled WGS sequence"/>
</dbReference>
<protein>
    <recommendedName>
        <fullName evidence="6">Kelch repeat protein</fullName>
    </recommendedName>
</protein>
<dbReference type="Gene3D" id="2.60.40.1220">
    <property type="match status" value="1"/>
</dbReference>
<dbReference type="AlphaFoldDB" id="A0A2P2E0S9"/>
<name>A0A2P2E0S9_9LEPT</name>
<keyword evidence="5" id="KW-1185">Reference proteome</keyword>
<gene>
    <name evidence="4" type="ORF">LPTSP4_19970</name>
</gene>
<dbReference type="Pfam" id="PF01344">
    <property type="entry name" value="Kelch_1"/>
    <property type="match status" value="1"/>
</dbReference>
<dbReference type="SMART" id="SM00612">
    <property type="entry name" value="Kelch"/>
    <property type="match status" value="2"/>
</dbReference>
<evidence type="ECO:0008006" key="6">
    <source>
        <dbReference type="Google" id="ProtNLM"/>
    </source>
</evidence>
<dbReference type="InterPro" id="IPR015915">
    <property type="entry name" value="Kelch-typ_b-propeller"/>
</dbReference>
<accession>A0A2P2E0S9</accession>
<evidence type="ECO:0000256" key="3">
    <source>
        <dbReference type="ARBA" id="ARBA00022737"/>
    </source>
</evidence>
<dbReference type="PANTHER" id="PTHR24412">
    <property type="entry name" value="KELCH PROTEIN"/>
    <property type="match status" value="1"/>
</dbReference>
<keyword evidence="2" id="KW-0732">Signal</keyword>
<evidence type="ECO:0000313" key="5">
    <source>
        <dbReference type="Proteomes" id="UP000245133"/>
    </source>
</evidence>
<comment type="caution">
    <text evidence="4">The sequence shown here is derived from an EMBL/GenBank/DDBJ whole genome shotgun (WGS) entry which is preliminary data.</text>
</comment>
<evidence type="ECO:0000256" key="2">
    <source>
        <dbReference type="ARBA" id="ARBA00022729"/>
    </source>
</evidence>
<sequence length="550" mass="60462">MEASSQPQISSILNELPSLRIFLPMEPLRPLGKSDWEIDGEAKGSLSLESFEQVSTKEYRLALAGKAEEGLLRIKLKRTTFLGRFGQEEREFIFSYVIDQGAPTVTLNFKEGDFPVFLDDGFLDLTFSEPVEGASLKSNYSFSAPVSSDVTIINVLSLSSKSYRLVLSGKPQRSFDRLQFSISNIKDFAGRELQNKAFNYFQPKVNILPSLNVARCYPRLVTLSDGKVMIIGGIIPDSSPQDTLSSIEIFDPATNQFTVFPQVLNQKRSDFTANRLSDGRIIVVAGLLGPGSNLANYLSDFELIDPSGTVAPVRRMLPAQVRAGHKSAWAGDGFLYILGGRGHPSAANSLAYLDRVDRFDPSTNDFVNVKKIAIGRDGLEVGTDSKGRILVTLGIRSQSFHSNSFEYYDSSSVTASTEHPVLLANTRRFHSLLRDGADQFYVLGGGNLDKITAIERINADGSNTYLANFTEQRYFAGFSFWNQNQILAIGGNTDSGFASSIESLNLSNSKVYTVGTLPYRSSCTTVHTLGNRDILILTGNQPAQRLQIAQ</sequence>